<dbReference type="OrthoDB" id="3800804at2759"/>
<organism evidence="3 4">
    <name type="scientific">Ascochyta lentis</name>
    <dbReference type="NCBI Taxonomy" id="205686"/>
    <lineage>
        <taxon>Eukaryota</taxon>
        <taxon>Fungi</taxon>
        <taxon>Dikarya</taxon>
        <taxon>Ascomycota</taxon>
        <taxon>Pezizomycotina</taxon>
        <taxon>Dothideomycetes</taxon>
        <taxon>Pleosporomycetidae</taxon>
        <taxon>Pleosporales</taxon>
        <taxon>Pleosporineae</taxon>
        <taxon>Didymellaceae</taxon>
        <taxon>Ascochyta</taxon>
    </lineage>
</organism>
<proteinExistence type="predicted"/>
<evidence type="ECO:0000313" key="4">
    <source>
        <dbReference type="Proteomes" id="UP000651452"/>
    </source>
</evidence>
<gene>
    <name evidence="3" type="ORF">EKO04_002575</name>
</gene>
<dbReference type="AlphaFoldDB" id="A0A8H7J9L8"/>
<sequence length="197" mass="19918">MRSTTILSVSTITASVLASTAHSNVHAVADLIVRAMNPATMDPTKLSVLSVLKTAMPTATGTDVVLPTGEATPQWYKDLPADVMVLLAQMYPATQAAAVNEVSSIVVNASSSLAQETLVASQTTLTRSLELVPTSTGNATRLSTGSPSGAASNGTLSTGSPSPSQSAFSTGTNNAVGKGSRSFILALGVTACFFALA</sequence>
<feature type="chain" id="PRO_5034852130" evidence="2">
    <location>
        <begin position="19"/>
        <end position="197"/>
    </location>
</feature>
<feature type="region of interest" description="Disordered" evidence="1">
    <location>
        <begin position="133"/>
        <end position="172"/>
    </location>
</feature>
<reference evidence="3" key="2">
    <citation type="submission" date="2020-09" db="EMBL/GenBank/DDBJ databases">
        <title>Reference genome assembly for Australian Ascochyta lentis isolate Al4.</title>
        <authorList>
            <person name="Lee R.C."/>
            <person name="Farfan-Caceres L.M."/>
            <person name="Debler J.W."/>
            <person name="Williams A.H."/>
            <person name="Henares B.M."/>
        </authorList>
    </citation>
    <scope>NUCLEOTIDE SEQUENCE</scope>
    <source>
        <strain evidence="3">Al4</strain>
    </source>
</reference>
<reference evidence="3" key="1">
    <citation type="submission" date="2018-12" db="EMBL/GenBank/DDBJ databases">
        <authorList>
            <person name="Syme R.A."/>
            <person name="Farfan-Caceres L."/>
            <person name="Lichtenzveig J."/>
        </authorList>
    </citation>
    <scope>NUCLEOTIDE SEQUENCE</scope>
    <source>
        <strain evidence="3">Al4</strain>
    </source>
</reference>
<evidence type="ECO:0000256" key="1">
    <source>
        <dbReference type="SAM" id="MobiDB-lite"/>
    </source>
</evidence>
<evidence type="ECO:0000256" key="2">
    <source>
        <dbReference type="SAM" id="SignalP"/>
    </source>
</evidence>
<accession>A0A8H7J9L8</accession>
<comment type="caution">
    <text evidence="3">The sequence shown here is derived from an EMBL/GenBank/DDBJ whole genome shotgun (WGS) entry which is preliminary data.</text>
</comment>
<evidence type="ECO:0000313" key="3">
    <source>
        <dbReference type="EMBL" id="KAF9699571.1"/>
    </source>
</evidence>
<keyword evidence="2" id="KW-0732">Signal</keyword>
<protein>
    <submittedName>
        <fullName evidence="3">Uncharacterized protein</fullName>
    </submittedName>
</protein>
<name>A0A8H7J9L8_9PLEO</name>
<dbReference type="Proteomes" id="UP000651452">
    <property type="component" value="Unassembled WGS sequence"/>
</dbReference>
<feature type="signal peptide" evidence="2">
    <location>
        <begin position="1"/>
        <end position="18"/>
    </location>
</feature>
<keyword evidence="4" id="KW-1185">Reference proteome</keyword>
<dbReference type="EMBL" id="RZGK01000004">
    <property type="protein sequence ID" value="KAF9699571.1"/>
    <property type="molecule type" value="Genomic_DNA"/>
</dbReference>